<evidence type="ECO:0000313" key="2">
    <source>
        <dbReference type="Proteomes" id="UP000501058"/>
    </source>
</evidence>
<sequence>MPDSSFAAELIETWARRVAMVRRSPAPALLGWGDLEVEWSLRADEAGGYAVVRWSRGTEVTRARFAALADAHRFLLVQFAAVWRSDQGRGEWHPEGYPVGVTAQRGPAGTELVGVPDRASFAIAPDARLFAHARHFDLPTLSSVCLTRP</sequence>
<dbReference type="RefSeq" id="WP_166233228.1">
    <property type="nucleotide sequence ID" value="NZ_CP049865.1"/>
</dbReference>
<proteinExistence type="predicted"/>
<gene>
    <name evidence="1" type="ORF">G7070_07535</name>
</gene>
<protein>
    <submittedName>
        <fullName evidence="1">Uncharacterized protein</fullName>
    </submittedName>
</protein>
<accession>A0A6G7Y675</accession>
<dbReference type="Proteomes" id="UP000501058">
    <property type="component" value="Chromosome"/>
</dbReference>
<evidence type="ECO:0000313" key="1">
    <source>
        <dbReference type="EMBL" id="QIK72148.1"/>
    </source>
</evidence>
<keyword evidence="2" id="KW-1185">Reference proteome</keyword>
<name>A0A6G7Y675_9ACTN</name>
<dbReference type="KEGG" id="prv:G7070_07535"/>
<reference evidence="1 2" key="1">
    <citation type="submission" date="2020-03" db="EMBL/GenBank/DDBJ databases">
        <title>Propioniciclava sp. nov., isolated from Hydrophilus acuminatus.</title>
        <authorList>
            <person name="Hyun D.-W."/>
            <person name="Bae J.-W."/>
        </authorList>
    </citation>
    <scope>NUCLEOTIDE SEQUENCE [LARGE SCALE GENOMIC DNA]</scope>
    <source>
        <strain evidence="1 2">HDW11</strain>
    </source>
</reference>
<dbReference type="AlphaFoldDB" id="A0A6G7Y675"/>
<dbReference type="EMBL" id="CP049865">
    <property type="protein sequence ID" value="QIK72148.1"/>
    <property type="molecule type" value="Genomic_DNA"/>
</dbReference>
<organism evidence="1 2">
    <name type="scientific">Propioniciclava coleopterorum</name>
    <dbReference type="NCBI Taxonomy" id="2714937"/>
    <lineage>
        <taxon>Bacteria</taxon>
        <taxon>Bacillati</taxon>
        <taxon>Actinomycetota</taxon>
        <taxon>Actinomycetes</taxon>
        <taxon>Propionibacteriales</taxon>
        <taxon>Propionibacteriaceae</taxon>
        <taxon>Propioniciclava</taxon>
    </lineage>
</organism>